<dbReference type="Pfam" id="PF00078">
    <property type="entry name" value="RVT_1"/>
    <property type="match status" value="1"/>
</dbReference>
<dbReference type="PROSITE" id="PS50013">
    <property type="entry name" value="CHROMO_2"/>
    <property type="match status" value="1"/>
</dbReference>
<evidence type="ECO:0000256" key="1">
    <source>
        <dbReference type="ARBA" id="ARBA00022679"/>
    </source>
</evidence>
<dbReference type="Pfam" id="PF00665">
    <property type="entry name" value="rve"/>
    <property type="match status" value="1"/>
</dbReference>
<evidence type="ECO:0000256" key="2">
    <source>
        <dbReference type="ARBA" id="ARBA00022695"/>
    </source>
</evidence>
<dbReference type="PANTHER" id="PTHR37984:SF5">
    <property type="entry name" value="PROTEIN NYNRIN-LIKE"/>
    <property type="match status" value="1"/>
</dbReference>
<comment type="caution">
    <text evidence="9">The sequence shown here is derived from an EMBL/GenBank/DDBJ whole genome shotgun (WGS) entry which is preliminary data.</text>
</comment>
<sequence length="1243" mass="138883">MNKFDVVTASDSVLTAGEDRGTVEAAVEGVPVKALLLDSGADTSLVARGVLDSIGQDGKPVAVQTIPPRMELTVGRPIMKILGYSTDKLLVEARDAQAEWELGGDNSPKMDKDQSSSTSLQRICRLAVAAQDPIPDAEEEDIYRHETRTPLPCMQPTNLAEVTRYLEAKLEIATRMGLTLDGSAKLRGILQMRADSFRLGFGHDPPVHEQADDPLADPRMTIDTRSVNERTEPMPWPMPVLDVVIGELEGAKVFFVLVWFRGYWQLPFHPDSQEIYSFVTHRGIYTPKRVPKGVTDAVAYCQGVVEEISGDLLGTCILAWLEAILDYAEDEASLLEVLDKVLERCETFGLKRHAKKCQFFATEVKWCGRMISAQGVRHCPERIQGLVEVQAPQTAGDLQQFLCAVNWMRQSIPEFTRITAVLHDTQERAAQIAGSRKKAKLARVRLEDVSWGADEMAGVEAVREALLKMVPLAHPSPTADLCLYSDASNDYWGTVVTMLDPEELKLPRAEQHHRPLAFLSGRFVGAAQRWTTIEKEAFAMVEAVRRLEYLLLRPLGFHLFTDHRNLVYIFNPYATDGMMARYQADKLQRWALALMSFRYVIEHVPCEENAWGDLLSRWGAGPTLEATRTAIRAARLAVVERVSPLEEAAFVWPSEQEIRAVQQAAGAAALQLQLTSAGQVWIPPDSGELQQRLCVVAHAGARGHRRAAATLKSLSTCFFWPTMGPDVTTFVNECLHCMVAAGGRIPRSFGETLRATRPNEVLHFDFMPMIESTSGFKYVLVLKDGMSGFVELVARAHATSDHAYQGLIDWFKRFGVVHQWVPDQGAHFRNLVVERLQRALGAHHHFTTAYTPWANGTVEVVNREVLKSVKALLSGRRLHVQDWPAVRPGVQAALNAMPADRRDGRSPLTAFTALPADSQFRSILHPRSPTQATLEWVDSEVRSHLIAVREALDNMHAEMVGASEKHRCVARERYARRQGVRLHKFSEGDFVLAATATGRSGHKLALVWRGPQRILKALNYYTFEAQDIIEPFAVTIRHAPRLQLYRDAGRGRVEELQEQAIYGEGGHLVEALLDCRLSPDPYRWEVFVKWFGLDDIEASWEPADINEQDVPGLFQAFVADQPEARSRRDMAAALAGPDRGEERPAFRLDQAGHDDEFGDRAEVRIISSSLFHLLTWKSWAKCSDLSEDVGTVCVRRSCSDGICRGGHHGADTPTLRHFQKRKQKTSTLSLERSSVRLDGVVKF</sequence>
<dbReference type="InterPro" id="IPR041588">
    <property type="entry name" value="Integrase_H2C2"/>
</dbReference>
<dbReference type="EMBL" id="BSXT01000950">
    <property type="protein sequence ID" value="GMF36544.1"/>
    <property type="molecule type" value="Genomic_DNA"/>
</dbReference>
<evidence type="ECO:0000256" key="3">
    <source>
        <dbReference type="ARBA" id="ARBA00022722"/>
    </source>
</evidence>
<keyword evidence="10" id="KW-1185">Reference proteome</keyword>
<dbReference type="Gene3D" id="3.30.420.10">
    <property type="entry name" value="Ribonuclease H-like superfamily/Ribonuclease H"/>
    <property type="match status" value="1"/>
</dbReference>
<feature type="domain" description="Chromo" evidence="7">
    <location>
        <begin position="1067"/>
        <end position="1129"/>
    </location>
</feature>
<evidence type="ECO:0000259" key="8">
    <source>
        <dbReference type="PROSITE" id="PS50994"/>
    </source>
</evidence>
<keyword evidence="2" id="KW-0548">Nucleotidyltransferase</keyword>
<dbReference type="GO" id="GO:0004190">
    <property type="term" value="F:aspartic-type endopeptidase activity"/>
    <property type="evidence" value="ECO:0007669"/>
    <property type="project" value="InterPro"/>
</dbReference>
<dbReference type="Proteomes" id="UP001165121">
    <property type="component" value="Unassembled WGS sequence"/>
</dbReference>
<reference evidence="9" key="1">
    <citation type="submission" date="2023-04" db="EMBL/GenBank/DDBJ databases">
        <title>Phytophthora fragariaefolia NBRC 109709.</title>
        <authorList>
            <person name="Ichikawa N."/>
            <person name="Sato H."/>
            <person name="Tonouchi N."/>
        </authorList>
    </citation>
    <scope>NUCLEOTIDE SEQUENCE</scope>
    <source>
        <strain evidence="9">NBRC 109709</strain>
    </source>
</reference>
<dbReference type="Pfam" id="PF17917">
    <property type="entry name" value="RT_RNaseH"/>
    <property type="match status" value="1"/>
</dbReference>
<dbReference type="InterPro" id="IPR043128">
    <property type="entry name" value="Rev_trsase/Diguanyl_cyclase"/>
</dbReference>
<dbReference type="InterPro" id="IPR050951">
    <property type="entry name" value="Retrovirus_Pol_polyprotein"/>
</dbReference>
<dbReference type="SUPFAM" id="SSF53098">
    <property type="entry name" value="Ribonuclease H-like"/>
    <property type="match status" value="1"/>
</dbReference>
<accession>A0A9W6XD62</accession>
<evidence type="ECO:0000313" key="10">
    <source>
        <dbReference type="Proteomes" id="UP001165121"/>
    </source>
</evidence>
<name>A0A9W6XD62_9STRA</name>
<keyword evidence="1" id="KW-0808">Transferase</keyword>
<dbReference type="Gene3D" id="2.40.50.40">
    <property type="match status" value="1"/>
</dbReference>
<keyword evidence="6" id="KW-0695">RNA-directed DNA polymerase</keyword>
<dbReference type="SUPFAM" id="SSF54160">
    <property type="entry name" value="Chromo domain-like"/>
    <property type="match status" value="1"/>
</dbReference>
<dbReference type="GO" id="GO:0006508">
    <property type="term" value="P:proteolysis"/>
    <property type="evidence" value="ECO:0007669"/>
    <property type="project" value="InterPro"/>
</dbReference>
<dbReference type="InterPro" id="IPR016197">
    <property type="entry name" value="Chromo-like_dom_sf"/>
</dbReference>
<dbReference type="InterPro" id="IPR000953">
    <property type="entry name" value="Chromo/chromo_shadow_dom"/>
</dbReference>
<dbReference type="CDD" id="cd01647">
    <property type="entry name" value="RT_LTR"/>
    <property type="match status" value="1"/>
</dbReference>
<dbReference type="PROSITE" id="PS50994">
    <property type="entry name" value="INTEGRASE"/>
    <property type="match status" value="1"/>
</dbReference>
<dbReference type="Gene3D" id="1.10.340.70">
    <property type="match status" value="1"/>
</dbReference>
<gene>
    <name evidence="9" type="ORF">Pfra01_000999100</name>
</gene>
<dbReference type="OrthoDB" id="106007at2759"/>
<dbReference type="GO" id="GO:0004519">
    <property type="term" value="F:endonuclease activity"/>
    <property type="evidence" value="ECO:0007669"/>
    <property type="project" value="UniProtKB-KW"/>
</dbReference>
<protein>
    <submittedName>
        <fullName evidence="9">Unnamed protein product</fullName>
    </submittedName>
</protein>
<dbReference type="PANTHER" id="PTHR37984">
    <property type="entry name" value="PROTEIN CBG26694"/>
    <property type="match status" value="1"/>
</dbReference>
<evidence type="ECO:0000313" key="9">
    <source>
        <dbReference type="EMBL" id="GMF36544.1"/>
    </source>
</evidence>
<dbReference type="CDD" id="cd09274">
    <property type="entry name" value="RNase_HI_RT_Ty3"/>
    <property type="match status" value="1"/>
</dbReference>
<evidence type="ECO:0000256" key="4">
    <source>
        <dbReference type="ARBA" id="ARBA00022759"/>
    </source>
</evidence>
<dbReference type="SUPFAM" id="SSF56672">
    <property type="entry name" value="DNA/RNA polymerases"/>
    <property type="match status" value="1"/>
</dbReference>
<dbReference type="InterPro" id="IPR000477">
    <property type="entry name" value="RT_dom"/>
</dbReference>
<organism evidence="9 10">
    <name type="scientific">Phytophthora fragariaefolia</name>
    <dbReference type="NCBI Taxonomy" id="1490495"/>
    <lineage>
        <taxon>Eukaryota</taxon>
        <taxon>Sar</taxon>
        <taxon>Stramenopiles</taxon>
        <taxon>Oomycota</taxon>
        <taxon>Peronosporomycetes</taxon>
        <taxon>Peronosporales</taxon>
        <taxon>Peronosporaceae</taxon>
        <taxon>Phytophthora</taxon>
    </lineage>
</organism>
<proteinExistence type="predicted"/>
<dbReference type="InterPro" id="IPR001969">
    <property type="entry name" value="Aspartic_peptidase_AS"/>
</dbReference>
<dbReference type="Gene3D" id="3.30.70.270">
    <property type="match status" value="2"/>
</dbReference>
<evidence type="ECO:0000256" key="5">
    <source>
        <dbReference type="ARBA" id="ARBA00022801"/>
    </source>
</evidence>
<dbReference type="SMART" id="SM00298">
    <property type="entry name" value="CHROMO"/>
    <property type="match status" value="1"/>
</dbReference>
<feature type="domain" description="Integrase catalytic" evidence="8">
    <location>
        <begin position="754"/>
        <end position="915"/>
    </location>
</feature>
<dbReference type="InterPro" id="IPR041373">
    <property type="entry name" value="RT_RNaseH"/>
</dbReference>
<dbReference type="Pfam" id="PF17921">
    <property type="entry name" value="Integrase_H2C2"/>
    <property type="match status" value="1"/>
</dbReference>
<dbReference type="InterPro" id="IPR012337">
    <property type="entry name" value="RNaseH-like_sf"/>
</dbReference>
<dbReference type="InterPro" id="IPR001584">
    <property type="entry name" value="Integrase_cat-core"/>
</dbReference>
<dbReference type="InterPro" id="IPR043502">
    <property type="entry name" value="DNA/RNA_pol_sf"/>
</dbReference>
<keyword evidence="3" id="KW-0540">Nuclease</keyword>
<dbReference type="InterPro" id="IPR036397">
    <property type="entry name" value="RNaseH_sf"/>
</dbReference>
<keyword evidence="5" id="KW-0378">Hydrolase</keyword>
<dbReference type="GO" id="GO:0003676">
    <property type="term" value="F:nucleic acid binding"/>
    <property type="evidence" value="ECO:0007669"/>
    <property type="project" value="InterPro"/>
</dbReference>
<keyword evidence="4" id="KW-0255">Endonuclease</keyword>
<dbReference type="Gene3D" id="3.10.10.10">
    <property type="entry name" value="HIV Type 1 Reverse Transcriptase, subunit A, domain 1"/>
    <property type="match status" value="1"/>
</dbReference>
<dbReference type="GO" id="GO:0003964">
    <property type="term" value="F:RNA-directed DNA polymerase activity"/>
    <property type="evidence" value="ECO:0007669"/>
    <property type="project" value="UniProtKB-KW"/>
</dbReference>
<evidence type="ECO:0000256" key="6">
    <source>
        <dbReference type="ARBA" id="ARBA00022918"/>
    </source>
</evidence>
<evidence type="ECO:0000259" key="7">
    <source>
        <dbReference type="PROSITE" id="PS50013"/>
    </source>
</evidence>
<dbReference type="PROSITE" id="PS00141">
    <property type="entry name" value="ASP_PROTEASE"/>
    <property type="match status" value="1"/>
</dbReference>
<dbReference type="GO" id="GO:0015074">
    <property type="term" value="P:DNA integration"/>
    <property type="evidence" value="ECO:0007669"/>
    <property type="project" value="InterPro"/>
</dbReference>
<dbReference type="AlphaFoldDB" id="A0A9W6XD62"/>
<dbReference type="CDD" id="cd00024">
    <property type="entry name" value="CD_CSD"/>
    <property type="match status" value="1"/>
</dbReference>